<sequence>MSDLIIVAFPDEATAFAAAEALVLLQKQYLIEMEDVVVVTRDEAGKVTLNQSINLTTGGAIGGGIWGTLIGILFLNPLVGAAVGAGAGALAGKFSDIGIDDKFLRDVGSSLDKGGAAVGMLIRKITTDKVLERLEPFREKGRVIHTSLSHEAEAGLKKFLEKVPPMQWPQDQLGGGRK</sequence>
<gene>
    <name evidence="1" type="ORF">EI545_11195</name>
</gene>
<keyword evidence="2" id="KW-1185">Reference proteome</keyword>
<dbReference type="KEGG" id="taw:EI545_11195"/>
<proteinExistence type="predicted"/>
<reference evidence="1 2" key="1">
    <citation type="submission" date="2018-12" db="EMBL/GenBank/DDBJ databases">
        <title>Complete genome sequencing of Tabrizicola sp. K13M18.</title>
        <authorList>
            <person name="Bae J.-W."/>
        </authorList>
    </citation>
    <scope>NUCLEOTIDE SEQUENCE [LARGE SCALE GENOMIC DNA]</scope>
    <source>
        <strain evidence="1 2">K13M18</strain>
    </source>
</reference>
<organism evidence="1 2">
    <name type="scientific">Tabrizicola piscis</name>
    <dbReference type="NCBI Taxonomy" id="2494374"/>
    <lineage>
        <taxon>Bacteria</taxon>
        <taxon>Pseudomonadati</taxon>
        <taxon>Pseudomonadota</taxon>
        <taxon>Alphaproteobacteria</taxon>
        <taxon>Rhodobacterales</taxon>
        <taxon>Paracoccaceae</taxon>
        <taxon>Tabrizicola</taxon>
    </lineage>
</organism>
<evidence type="ECO:0000313" key="1">
    <source>
        <dbReference type="EMBL" id="AZL59359.1"/>
    </source>
</evidence>
<dbReference type="RefSeq" id="WP_125325554.1">
    <property type="nucleotide sequence ID" value="NZ_CP034328.1"/>
</dbReference>
<name>A0A3S8U757_9RHOB</name>
<dbReference type="Pfam" id="PF06897">
    <property type="entry name" value="DUF1269"/>
    <property type="match status" value="1"/>
</dbReference>
<dbReference type="OrthoDB" id="275223at2"/>
<accession>A0A3S8U757</accession>
<dbReference type="Proteomes" id="UP000282002">
    <property type="component" value="Chromosome"/>
</dbReference>
<dbReference type="InterPro" id="IPR009200">
    <property type="entry name" value="DUF1269_membrane"/>
</dbReference>
<dbReference type="EMBL" id="CP034328">
    <property type="protein sequence ID" value="AZL59359.1"/>
    <property type="molecule type" value="Genomic_DNA"/>
</dbReference>
<dbReference type="AlphaFoldDB" id="A0A3S8U757"/>
<evidence type="ECO:0000313" key="2">
    <source>
        <dbReference type="Proteomes" id="UP000282002"/>
    </source>
</evidence>
<protein>
    <submittedName>
        <fullName evidence="1">DUF1269 domain-containing protein</fullName>
    </submittedName>
</protein>